<organism evidence="2">
    <name type="scientific">marine sediment metagenome</name>
    <dbReference type="NCBI Taxonomy" id="412755"/>
    <lineage>
        <taxon>unclassified sequences</taxon>
        <taxon>metagenomes</taxon>
        <taxon>ecological metagenomes</taxon>
    </lineage>
</organism>
<proteinExistence type="predicted"/>
<evidence type="ECO:0000313" key="2">
    <source>
        <dbReference type="EMBL" id="GAH37921.1"/>
    </source>
</evidence>
<gene>
    <name evidence="2" type="ORF">S03H2_13515</name>
</gene>
<name>X1EX00_9ZZZZ</name>
<dbReference type="EMBL" id="BARU01006860">
    <property type="protein sequence ID" value="GAH37921.1"/>
    <property type="molecule type" value="Genomic_DNA"/>
</dbReference>
<reference evidence="2" key="1">
    <citation type="journal article" date="2014" name="Front. Microbiol.">
        <title>High frequency of phylogenetically diverse reductive dehalogenase-homologous genes in deep subseafloor sedimentary metagenomes.</title>
        <authorList>
            <person name="Kawai M."/>
            <person name="Futagami T."/>
            <person name="Toyoda A."/>
            <person name="Takaki Y."/>
            <person name="Nishi S."/>
            <person name="Hori S."/>
            <person name="Arai W."/>
            <person name="Tsubouchi T."/>
            <person name="Morono Y."/>
            <person name="Uchiyama I."/>
            <person name="Ito T."/>
            <person name="Fujiyama A."/>
            <person name="Inagaki F."/>
            <person name="Takami H."/>
        </authorList>
    </citation>
    <scope>NUCLEOTIDE SEQUENCE</scope>
    <source>
        <strain evidence="2">Expedition CK06-06</strain>
    </source>
</reference>
<feature type="non-terminal residue" evidence="2">
    <location>
        <position position="1"/>
    </location>
</feature>
<feature type="compositionally biased region" description="Basic and acidic residues" evidence="1">
    <location>
        <begin position="45"/>
        <end position="60"/>
    </location>
</feature>
<dbReference type="AlphaFoldDB" id="X1EX00"/>
<sequence>EDELKLAKERFLKNQINIINSNNNKNIEINNVNLNINSLPIPNSDDNKSIRSKKALEPLKKQVSTM</sequence>
<comment type="caution">
    <text evidence="2">The sequence shown here is derived from an EMBL/GenBank/DDBJ whole genome shotgun (WGS) entry which is preliminary data.</text>
</comment>
<accession>X1EX00</accession>
<protein>
    <submittedName>
        <fullName evidence="2">Uncharacterized protein</fullName>
    </submittedName>
</protein>
<evidence type="ECO:0000256" key="1">
    <source>
        <dbReference type="SAM" id="MobiDB-lite"/>
    </source>
</evidence>
<feature type="region of interest" description="Disordered" evidence="1">
    <location>
        <begin position="40"/>
        <end position="66"/>
    </location>
</feature>